<proteinExistence type="predicted"/>
<evidence type="ECO:0000313" key="1">
    <source>
        <dbReference type="EMBL" id="SHN10897.1"/>
    </source>
</evidence>
<gene>
    <name evidence="1" type="ORF">SAMN04488494_0316</name>
</gene>
<organism evidence="1 2">
    <name type="scientific">Xylanibacter ruminicola</name>
    <name type="common">Prevotella ruminicola</name>
    <dbReference type="NCBI Taxonomy" id="839"/>
    <lineage>
        <taxon>Bacteria</taxon>
        <taxon>Pseudomonadati</taxon>
        <taxon>Bacteroidota</taxon>
        <taxon>Bacteroidia</taxon>
        <taxon>Bacteroidales</taxon>
        <taxon>Prevotellaceae</taxon>
        <taxon>Xylanibacter</taxon>
    </lineage>
</organism>
<evidence type="ECO:0000313" key="2">
    <source>
        <dbReference type="Proteomes" id="UP000184280"/>
    </source>
</evidence>
<accession>A0A1M7P2X5</accession>
<dbReference type="Proteomes" id="UP000184280">
    <property type="component" value="Unassembled WGS sequence"/>
</dbReference>
<dbReference type="AlphaFoldDB" id="A0A1M7P2X5"/>
<reference evidence="1 2" key="1">
    <citation type="submission" date="2016-11" db="EMBL/GenBank/DDBJ databases">
        <authorList>
            <person name="Jaros S."/>
            <person name="Januszkiewicz K."/>
            <person name="Wedrychowicz H."/>
        </authorList>
    </citation>
    <scope>NUCLEOTIDE SEQUENCE [LARGE SCALE GENOMIC DNA]</scope>
    <source>
        <strain evidence="1 2">BPI-34</strain>
    </source>
</reference>
<protein>
    <submittedName>
        <fullName evidence="1">Uncharacterized protein</fullName>
    </submittedName>
</protein>
<name>A0A1M7P2X5_XYLRU</name>
<sequence length="39" mass="4624">MEKSEEFFMRNRICVSGNSLVQDGYYPANSLAGTRRYFW</sequence>
<dbReference type="EMBL" id="FRCJ01000014">
    <property type="protein sequence ID" value="SHN10897.1"/>
    <property type="molecule type" value="Genomic_DNA"/>
</dbReference>